<reference evidence="7 8" key="1">
    <citation type="submission" date="2018-06" db="EMBL/GenBank/DDBJ databases">
        <title>Genomic Encyclopedia of Type Strains, Phase IV (KMG-IV): sequencing the most valuable type-strain genomes for metagenomic binning, comparative biology and taxonomic classification.</title>
        <authorList>
            <person name="Goeker M."/>
        </authorList>
    </citation>
    <scope>NUCLEOTIDE SEQUENCE [LARGE SCALE GENOMIC DNA]</scope>
    <source>
        <strain evidence="7 8">DSM 26720</strain>
    </source>
</reference>
<proteinExistence type="predicted"/>
<evidence type="ECO:0000256" key="1">
    <source>
        <dbReference type="ARBA" id="ARBA00023015"/>
    </source>
</evidence>
<evidence type="ECO:0000259" key="6">
    <source>
        <dbReference type="PROSITE" id="PS51063"/>
    </source>
</evidence>
<dbReference type="PROSITE" id="PS50042">
    <property type="entry name" value="CNMP_BINDING_3"/>
    <property type="match status" value="1"/>
</dbReference>
<dbReference type="InterPro" id="IPR000595">
    <property type="entry name" value="cNMP-bd_dom"/>
</dbReference>
<keyword evidence="2" id="KW-0238">DNA-binding</keyword>
<dbReference type="EMBL" id="QLMK01000005">
    <property type="protein sequence ID" value="RAK28965.1"/>
    <property type="molecule type" value="Genomic_DNA"/>
</dbReference>
<accession>A0A364JV27</accession>
<dbReference type="CDD" id="cd00092">
    <property type="entry name" value="HTH_CRP"/>
    <property type="match status" value="1"/>
</dbReference>
<feature type="domain" description="Cyclic nucleotide-binding" evidence="5">
    <location>
        <begin position="31"/>
        <end position="100"/>
    </location>
</feature>
<dbReference type="InterPro" id="IPR014710">
    <property type="entry name" value="RmlC-like_jellyroll"/>
</dbReference>
<dbReference type="InterPro" id="IPR012318">
    <property type="entry name" value="HTH_CRP"/>
</dbReference>
<dbReference type="GO" id="GO:0003700">
    <property type="term" value="F:DNA-binding transcription factor activity"/>
    <property type="evidence" value="ECO:0007669"/>
    <property type="project" value="TreeGrafter"/>
</dbReference>
<evidence type="ECO:0000256" key="2">
    <source>
        <dbReference type="ARBA" id="ARBA00023125"/>
    </source>
</evidence>
<dbReference type="SUPFAM" id="SSF46785">
    <property type="entry name" value="Winged helix' DNA-binding domain"/>
    <property type="match status" value="1"/>
</dbReference>
<dbReference type="InterPro" id="IPR050397">
    <property type="entry name" value="Env_Response_Regulators"/>
</dbReference>
<dbReference type="Proteomes" id="UP000249453">
    <property type="component" value="Unassembled WGS sequence"/>
</dbReference>
<dbReference type="CDD" id="cd00038">
    <property type="entry name" value="CAP_ED"/>
    <property type="match status" value="1"/>
</dbReference>
<comment type="caution">
    <text evidence="7">The sequence shown here is derived from an EMBL/GenBank/DDBJ whole genome shotgun (WGS) entry which is preliminary data.</text>
</comment>
<dbReference type="InterPro" id="IPR036390">
    <property type="entry name" value="WH_DNA-bd_sf"/>
</dbReference>
<dbReference type="Pfam" id="PF13545">
    <property type="entry name" value="HTH_Crp_2"/>
    <property type="match status" value="1"/>
</dbReference>
<evidence type="ECO:0000256" key="4">
    <source>
        <dbReference type="ARBA" id="ARBA00023231"/>
    </source>
</evidence>
<dbReference type="GO" id="GO:0003677">
    <property type="term" value="F:DNA binding"/>
    <property type="evidence" value="ECO:0007669"/>
    <property type="project" value="UniProtKB-KW"/>
</dbReference>
<dbReference type="InterPro" id="IPR018490">
    <property type="entry name" value="cNMP-bd_dom_sf"/>
</dbReference>
<protein>
    <submittedName>
        <fullName evidence="7">Crp/Fnr family transcriptional regulator</fullName>
    </submittedName>
</protein>
<keyword evidence="8" id="KW-1185">Reference proteome</keyword>
<keyword evidence="4" id="KW-0535">Nitrogen fixation</keyword>
<gene>
    <name evidence="7" type="ORF">C7374_10513</name>
</gene>
<feature type="domain" description="HTH crp-type" evidence="6">
    <location>
        <begin position="162"/>
        <end position="236"/>
    </location>
</feature>
<evidence type="ECO:0000313" key="7">
    <source>
        <dbReference type="EMBL" id="RAK28965.1"/>
    </source>
</evidence>
<dbReference type="PRINTS" id="PR00034">
    <property type="entry name" value="HTHCRP"/>
</dbReference>
<dbReference type="AlphaFoldDB" id="A0A364JV27"/>
<name>A0A364JV27_9HYPH</name>
<dbReference type="SMART" id="SM00419">
    <property type="entry name" value="HTH_CRP"/>
    <property type="match status" value="1"/>
</dbReference>
<dbReference type="Pfam" id="PF00027">
    <property type="entry name" value="cNMP_binding"/>
    <property type="match status" value="1"/>
</dbReference>
<dbReference type="FunFam" id="1.10.10.10:FF:000028">
    <property type="entry name" value="Fumarate/nitrate reduction transcriptional regulator Fnr"/>
    <property type="match status" value="1"/>
</dbReference>
<dbReference type="PANTHER" id="PTHR24567">
    <property type="entry name" value="CRP FAMILY TRANSCRIPTIONAL REGULATORY PROTEIN"/>
    <property type="match status" value="1"/>
</dbReference>
<sequence length="249" mass="27155">MSVVPFILDPNPACRGSAATCVDCDVRHMAVCAALEDEDLGALEAIMTSKDLETNEVLVEEGDAKKRVYSLTSGMLRIYSLLPDGRRQIVGFLVPGDYLGLADDDFYSHTVEAVVPSQLCGFSVKEMEALMDRFPRLKARLHQMTRAALRASTGNQLVLGRLAPVEKLASFLLVLATRSERRGGKSNMVHLLMNRTDIADYLGLTIETVSRSFTKLRMQGLIQLKDANTVEILARGSLAAVGGINIDAL</sequence>
<evidence type="ECO:0000313" key="8">
    <source>
        <dbReference type="Proteomes" id="UP000249453"/>
    </source>
</evidence>
<dbReference type="PANTHER" id="PTHR24567:SF75">
    <property type="entry name" value="FUMARATE AND NITRATE REDUCTION REGULATORY PROTEIN"/>
    <property type="match status" value="1"/>
</dbReference>
<dbReference type="InterPro" id="IPR036388">
    <property type="entry name" value="WH-like_DNA-bd_sf"/>
</dbReference>
<organism evidence="7 8">
    <name type="scientific">Falsochrobactrum ovis</name>
    <dbReference type="NCBI Taxonomy" id="1293442"/>
    <lineage>
        <taxon>Bacteria</taxon>
        <taxon>Pseudomonadati</taxon>
        <taxon>Pseudomonadota</taxon>
        <taxon>Alphaproteobacteria</taxon>
        <taxon>Hyphomicrobiales</taxon>
        <taxon>Brucellaceae</taxon>
        <taxon>Falsochrobactrum</taxon>
    </lineage>
</organism>
<dbReference type="RefSeq" id="WP_245412608.1">
    <property type="nucleotide sequence ID" value="NZ_JBHEEY010000004.1"/>
</dbReference>
<dbReference type="GO" id="GO:0005829">
    <property type="term" value="C:cytosol"/>
    <property type="evidence" value="ECO:0007669"/>
    <property type="project" value="TreeGrafter"/>
</dbReference>
<keyword evidence="1" id="KW-0805">Transcription regulation</keyword>
<dbReference type="SMART" id="SM00100">
    <property type="entry name" value="cNMP"/>
    <property type="match status" value="1"/>
</dbReference>
<keyword evidence="3" id="KW-0804">Transcription</keyword>
<dbReference type="Gene3D" id="1.10.10.10">
    <property type="entry name" value="Winged helix-like DNA-binding domain superfamily/Winged helix DNA-binding domain"/>
    <property type="match status" value="1"/>
</dbReference>
<dbReference type="Gene3D" id="2.60.120.10">
    <property type="entry name" value="Jelly Rolls"/>
    <property type="match status" value="1"/>
</dbReference>
<dbReference type="PROSITE" id="PS51063">
    <property type="entry name" value="HTH_CRP_2"/>
    <property type="match status" value="1"/>
</dbReference>
<dbReference type="SUPFAM" id="SSF51206">
    <property type="entry name" value="cAMP-binding domain-like"/>
    <property type="match status" value="1"/>
</dbReference>
<evidence type="ECO:0000256" key="3">
    <source>
        <dbReference type="ARBA" id="ARBA00023163"/>
    </source>
</evidence>
<evidence type="ECO:0000259" key="5">
    <source>
        <dbReference type="PROSITE" id="PS50042"/>
    </source>
</evidence>